<dbReference type="HOGENOM" id="CLU_350450_0_0_5"/>
<evidence type="ECO:0008006" key="4">
    <source>
        <dbReference type="Google" id="ProtNLM"/>
    </source>
</evidence>
<evidence type="ECO:0000313" key="2">
    <source>
        <dbReference type="EMBL" id="EAR51681.1"/>
    </source>
</evidence>
<evidence type="ECO:0000256" key="1">
    <source>
        <dbReference type="SAM" id="MobiDB-lite"/>
    </source>
</evidence>
<name>Q2CG48_OCEGH</name>
<reference evidence="2 3" key="1">
    <citation type="journal article" date="2010" name="J. Bacteriol.">
        <title>Genome sequences of Oceanicola granulosus HTCC2516(T) and Oceanicola batsensis HTCC2597(TDelta).</title>
        <authorList>
            <person name="Thrash J.C."/>
            <person name="Cho J.C."/>
            <person name="Vergin K.L."/>
            <person name="Giovannoni S.J."/>
        </authorList>
    </citation>
    <scope>NUCLEOTIDE SEQUENCE [LARGE SCALE GENOMIC DNA]</scope>
    <source>
        <strain evidence="3">ATCC BAA-861 / DSM 15982 / KCTC 12143 / HTCC2516</strain>
    </source>
</reference>
<dbReference type="Proteomes" id="UP000003635">
    <property type="component" value="Unassembled WGS sequence"/>
</dbReference>
<dbReference type="eggNOG" id="ENOG502Z8YK">
    <property type="taxonomic scope" value="Bacteria"/>
</dbReference>
<dbReference type="EMBL" id="AAOT01000010">
    <property type="protein sequence ID" value="EAR51681.1"/>
    <property type="molecule type" value="Genomic_DNA"/>
</dbReference>
<feature type="region of interest" description="Disordered" evidence="1">
    <location>
        <begin position="102"/>
        <end position="128"/>
    </location>
</feature>
<feature type="compositionally biased region" description="Basic and acidic residues" evidence="1">
    <location>
        <begin position="102"/>
        <end position="127"/>
    </location>
</feature>
<accession>Q2CG48</accession>
<gene>
    <name evidence="2" type="ORF">OG2516_03815</name>
</gene>
<evidence type="ECO:0000313" key="3">
    <source>
        <dbReference type="Proteomes" id="UP000003635"/>
    </source>
</evidence>
<protein>
    <recommendedName>
        <fullName evidence="4">NAD-specific glutamate dehydrogenase</fullName>
    </recommendedName>
</protein>
<proteinExistence type="predicted"/>
<dbReference type="AntiFam" id="ANF00086">
    <property type="entry name" value="Shadow ORF (opposite lon)"/>
</dbReference>
<comment type="caution">
    <text evidence="2">The sequence shown here is derived from an EMBL/GenBank/DDBJ whole genome shotgun (WGS) entry which is preliminary data.</text>
</comment>
<organism evidence="2 3">
    <name type="scientific">Oceanicola granulosus (strain ATCC BAA-861 / DSM 15982 / KCTC 12143 / HTCC2516)</name>
    <dbReference type="NCBI Taxonomy" id="314256"/>
    <lineage>
        <taxon>Bacteria</taxon>
        <taxon>Pseudomonadati</taxon>
        <taxon>Pseudomonadota</taxon>
        <taxon>Alphaproteobacteria</taxon>
        <taxon>Rhodobacterales</taxon>
        <taxon>Roseobacteraceae</taxon>
        <taxon>Oceanicola</taxon>
    </lineage>
</organism>
<dbReference type="AlphaFoldDB" id="Q2CG48"/>
<keyword evidence="3" id="KW-1185">Reference proteome</keyword>
<sequence length="828" mass="89966">MRHRTRPLVLAEQERLGGGGFLGGLVPLDGLGLAHQRALEHLGDVLDRDDLQPLLHVVGDLGEILLVLRRDQHRLDAAPERCEQLLLEPADRHRVAAQRDLAGHGDVAPHRDLGQHRHDGRDHREASARPVLGRGAVGDVDVDVERVEFRRLDPDLRRDRADVAGGRVDALLHHVAELARGLHPALARQAQCLDVEQLAAHRGIGQPGHDADLVLLLGKAEPVPGHAEILVEIGLGHLDDLLLLLDDLGHRLARHLGDLALEVPHPRLASIGADHRGQRAVVDAELLRLQPVVLHHLGQQVLAGDLALLVLGVAGEADDLHPVEQRPGHVVRVRRGEEHHVGEVVLHLEVVIDEGAVLLGVEHLEHRARRVAAEVLAHLVDLVEQDQRVGRLRLLQRLDDLARHRADIGPAVAADLGLVAHAAQRDADELAPRGLGDRLAERSLAHAGRADEAHDRPLRLPGALLHREILDDALLDLLEPVMIGIEDLLGAAQVLLGARGHAPRDRQQPVEVVAHHGGLGRHRRHRLELLDLRLGLVAGLLGELGVGDLLLELGDLVGALVAVAQLALDRLHLLVEVIFALGALHLALDAGLDLLLDLHHRQLALHQPVDLLQPLGDGERLEELLLVGDLDAEVAGDEVGELGRIGRFRNGRERLLGDVLLDLRVALELARDGAQQRRDRLDVALLLLELGGGGLEEGVVVEEIDDAHPLAALDEHLHGAVGQLEKLQHVGEDAGAVDAFGIGIVGGRVDLARQQDLLVVLHYFLERAHGFLAAHEERHDHVRKHDDVAQRQDRVGGAEGFLHARVLILRQTARPQMSAASTRPLTGC</sequence>